<sequence length="372" mass="38989">MVGSGILNQAQVFAEAGIAATTVLYAFGMVTVWMGSVVLIEAAHALQLVGAQLDYRVVATITYGQSGGCAADAVIAIGNFAANLSYILLIGSISADLLQDWTGSTGSPFTHAYFTTPVLSFGVIFPLCLVALDDGEPLVLWNWLEMFERAGSVIFALSFAPAALHAYMGLVPCTPEQWRKVVSIAIAVGSVVCYTTGIIGYLSFRGATLGNILENFDGVVSDIASVLLELHDDVARITFTEERIDVTNIVALHAAVNNGPCGHADLAARFQCAVDKFRQLPRMSMFTVPHGSGAAAAGPAHRSLNSAEKPVFAHAARDQLRAISLKGNAATVLAGAGVDGGVKIDDVGNVAPLLLVVEVRTELAAETPKMLS</sequence>
<keyword evidence="2" id="KW-0813">Transport</keyword>
<accession>A0A835Z8W9</accession>
<feature type="transmembrane region" description="Helical" evidence="4">
    <location>
        <begin position="73"/>
        <end position="98"/>
    </location>
</feature>
<evidence type="ECO:0000313" key="6">
    <source>
        <dbReference type="Proteomes" id="UP000664859"/>
    </source>
</evidence>
<comment type="similarity">
    <text evidence="1">Belongs to the amino acid/polyamine transporter 2 family.</text>
</comment>
<dbReference type="Proteomes" id="UP000664859">
    <property type="component" value="Unassembled WGS sequence"/>
</dbReference>
<evidence type="ECO:0000256" key="3">
    <source>
        <dbReference type="ARBA" id="ARBA00022970"/>
    </source>
</evidence>
<evidence type="ECO:0000313" key="5">
    <source>
        <dbReference type="EMBL" id="KAG5189366.1"/>
    </source>
</evidence>
<dbReference type="PANTHER" id="PTHR22950">
    <property type="entry name" value="AMINO ACID TRANSPORTER"/>
    <property type="match status" value="1"/>
</dbReference>
<comment type="caution">
    <text evidence="5">The sequence shown here is derived from an EMBL/GenBank/DDBJ whole genome shotgun (WGS) entry which is preliminary data.</text>
</comment>
<protein>
    <recommendedName>
        <fullName evidence="7">Amino acid transporter transmembrane domain-containing protein</fullName>
    </recommendedName>
</protein>
<gene>
    <name evidence="5" type="ORF">JKP88DRAFT_286823</name>
</gene>
<keyword evidence="4" id="KW-0812">Transmembrane</keyword>
<evidence type="ECO:0000256" key="1">
    <source>
        <dbReference type="ARBA" id="ARBA00008066"/>
    </source>
</evidence>
<evidence type="ECO:0000256" key="4">
    <source>
        <dbReference type="SAM" id="Phobius"/>
    </source>
</evidence>
<dbReference type="OrthoDB" id="28208at2759"/>
<feature type="transmembrane region" description="Helical" evidence="4">
    <location>
        <begin position="182"/>
        <end position="204"/>
    </location>
</feature>
<dbReference type="PANTHER" id="PTHR22950:SF458">
    <property type="entry name" value="SODIUM-COUPLED NEUTRAL AMINO ACID TRANSPORTER 11-RELATED"/>
    <property type="match status" value="1"/>
</dbReference>
<evidence type="ECO:0000256" key="2">
    <source>
        <dbReference type="ARBA" id="ARBA00022448"/>
    </source>
</evidence>
<keyword evidence="3" id="KW-0029">Amino-acid transport</keyword>
<feature type="transmembrane region" description="Helical" evidence="4">
    <location>
        <begin position="110"/>
        <end position="132"/>
    </location>
</feature>
<dbReference type="EMBL" id="JAFCMP010000052">
    <property type="protein sequence ID" value="KAG5189366.1"/>
    <property type="molecule type" value="Genomic_DNA"/>
</dbReference>
<reference evidence="5" key="1">
    <citation type="submission" date="2021-02" db="EMBL/GenBank/DDBJ databases">
        <title>First Annotated Genome of the Yellow-green Alga Tribonema minus.</title>
        <authorList>
            <person name="Mahan K.M."/>
        </authorList>
    </citation>
    <scope>NUCLEOTIDE SEQUENCE</scope>
    <source>
        <strain evidence="5">UTEX B ZZ1240</strain>
    </source>
</reference>
<evidence type="ECO:0008006" key="7">
    <source>
        <dbReference type="Google" id="ProtNLM"/>
    </source>
</evidence>
<keyword evidence="4" id="KW-0472">Membrane</keyword>
<keyword evidence="4" id="KW-1133">Transmembrane helix</keyword>
<organism evidence="5 6">
    <name type="scientific">Tribonema minus</name>
    <dbReference type="NCBI Taxonomy" id="303371"/>
    <lineage>
        <taxon>Eukaryota</taxon>
        <taxon>Sar</taxon>
        <taxon>Stramenopiles</taxon>
        <taxon>Ochrophyta</taxon>
        <taxon>PX clade</taxon>
        <taxon>Xanthophyceae</taxon>
        <taxon>Tribonematales</taxon>
        <taxon>Tribonemataceae</taxon>
        <taxon>Tribonema</taxon>
    </lineage>
</organism>
<proteinExistence type="inferred from homology"/>
<feature type="transmembrane region" description="Helical" evidence="4">
    <location>
        <begin position="12"/>
        <end position="34"/>
    </location>
</feature>
<dbReference type="GO" id="GO:0015179">
    <property type="term" value="F:L-amino acid transmembrane transporter activity"/>
    <property type="evidence" value="ECO:0007669"/>
    <property type="project" value="TreeGrafter"/>
</dbReference>
<feature type="transmembrane region" description="Helical" evidence="4">
    <location>
        <begin position="152"/>
        <end position="170"/>
    </location>
</feature>
<dbReference type="GO" id="GO:0016020">
    <property type="term" value="C:membrane"/>
    <property type="evidence" value="ECO:0007669"/>
    <property type="project" value="TreeGrafter"/>
</dbReference>
<keyword evidence="6" id="KW-1185">Reference proteome</keyword>
<name>A0A835Z8W9_9STRA</name>
<dbReference type="AlphaFoldDB" id="A0A835Z8W9"/>